<dbReference type="PROSITE" id="PS50240">
    <property type="entry name" value="TRYPSIN_DOM"/>
    <property type="match status" value="1"/>
</dbReference>
<dbReference type="OrthoDB" id="5597713at2759"/>
<keyword evidence="4" id="KW-1185">Reference proteome</keyword>
<dbReference type="GO" id="GO:0006508">
    <property type="term" value="P:proteolysis"/>
    <property type="evidence" value="ECO:0007669"/>
    <property type="project" value="InterPro"/>
</dbReference>
<protein>
    <submittedName>
        <fullName evidence="3">CLUMA_CG001039, isoform A</fullName>
    </submittedName>
</protein>
<dbReference type="GO" id="GO:0004252">
    <property type="term" value="F:serine-type endopeptidase activity"/>
    <property type="evidence" value="ECO:0007669"/>
    <property type="project" value="InterPro"/>
</dbReference>
<dbReference type="Gene3D" id="2.40.10.10">
    <property type="entry name" value="Trypsin-like serine proteases"/>
    <property type="match status" value="2"/>
</dbReference>
<evidence type="ECO:0000313" key="3">
    <source>
        <dbReference type="EMBL" id="CRK87237.1"/>
    </source>
</evidence>
<accession>A0A1J1HGX0</accession>
<dbReference type="Pfam" id="PF00089">
    <property type="entry name" value="Trypsin"/>
    <property type="match status" value="1"/>
</dbReference>
<evidence type="ECO:0000259" key="2">
    <source>
        <dbReference type="PROSITE" id="PS50240"/>
    </source>
</evidence>
<evidence type="ECO:0000256" key="1">
    <source>
        <dbReference type="ARBA" id="ARBA00024195"/>
    </source>
</evidence>
<evidence type="ECO:0000313" key="4">
    <source>
        <dbReference type="Proteomes" id="UP000183832"/>
    </source>
</evidence>
<dbReference type="SMART" id="SM00020">
    <property type="entry name" value="Tryp_SPc"/>
    <property type="match status" value="1"/>
</dbReference>
<gene>
    <name evidence="3" type="primary">similar to Serine proteases 1</name>
    <name evidence="3" type="synonym">2</name>
    <name evidence="3" type="ORF">CLUMA_CG001039</name>
</gene>
<proteinExistence type="inferred from homology"/>
<dbReference type="PANTHER" id="PTHR24260">
    <property type="match status" value="1"/>
</dbReference>
<dbReference type="InterPro" id="IPR001254">
    <property type="entry name" value="Trypsin_dom"/>
</dbReference>
<dbReference type="InterPro" id="IPR051333">
    <property type="entry name" value="CLIP_Serine_Protease"/>
</dbReference>
<comment type="similarity">
    <text evidence="1">Belongs to the peptidase S1 family. CLIP subfamily.</text>
</comment>
<reference evidence="3 4" key="1">
    <citation type="submission" date="2015-04" db="EMBL/GenBank/DDBJ databases">
        <authorList>
            <person name="Syromyatnikov M.Y."/>
            <person name="Popov V.N."/>
        </authorList>
    </citation>
    <scope>NUCLEOTIDE SEQUENCE [LARGE SCALE GENOMIC DNA]</scope>
</reference>
<dbReference type="InterPro" id="IPR009003">
    <property type="entry name" value="Peptidase_S1_PA"/>
</dbReference>
<dbReference type="AlphaFoldDB" id="A0A1J1HGX0"/>
<feature type="domain" description="Peptidase S1" evidence="2">
    <location>
        <begin position="10"/>
        <end position="174"/>
    </location>
</feature>
<dbReference type="EMBL" id="CVRI01000004">
    <property type="protein sequence ID" value="CRK87237.1"/>
    <property type="molecule type" value="Genomic_DNA"/>
</dbReference>
<dbReference type="InterPro" id="IPR043504">
    <property type="entry name" value="Peptidase_S1_PA_chymotrypsin"/>
</dbReference>
<dbReference type="Proteomes" id="UP000183832">
    <property type="component" value="Unassembled WGS sequence"/>
</dbReference>
<dbReference type="PANTHER" id="PTHR24260:SF136">
    <property type="entry name" value="GH08193P-RELATED"/>
    <property type="match status" value="1"/>
</dbReference>
<name>A0A1J1HGX0_9DIPT</name>
<sequence length="179" mass="19519">MPIFRNAITVIIHPSFQNPNPVANDISLSRLISPVPLSIAVNVIQLPSRSDSTRSFAGHLLTASGFGWNLYEYPRYLHFTHLVGISDATCAHHHWVFLNTMICAVGANHASSTCGGDSVLNMLLNIGGPLVSTSGGIDTLIGVSTFTQTLQCVNDVQGFMRVDKYLDWISFYTGIVIRN</sequence>
<dbReference type="SUPFAM" id="SSF50494">
    <property type="entry name" value="Trypsin-like serine proteases"/>
    <property type="match status" value="1"/>
</dbReference>
<organism evidence="3 4">
    <name type="scientific">Clunio marinus</name>
    <dbReference type="NCBI Taxonomy" id="568069"/>
    <lineage>
        <taxon>Eukaryota</taxon>
        <taxon>Metazoa</taxon>
        <taxon>Ecdysozoa</taxon>
        <taxon>Arthropoda</taxon>
        <taxon>Hexapoda</taxon>
        <taxon>Insecta</taxon>
        <taxon>Pterygota</taxon>
        <taxon>Neoptera</taxon>
        <taxon>Endopterygota</taxon>
        <taxon>Diptera</taxon>
        <taxon>Nematocera</taxon>
        <taxon>Chironomoidea</taxon>
        <taxon>Chironomidae</taxon>
        <taxon>Clunio</taxon>
    </lineage>
</organism>
<dbReference type="STRING" id="568069.A0A1J1HGX0"/>